<evidence type="ECO:0000313" key="2">
    <source>
        <dbReference type="Proteomes" id="UP000003100"/>
    </source>
</evidence>
<accession>C0CMT5</accession>
<sequence>MQWLDSQISSLYCGVDGAFMGLDEIENMGYEECDYSVEKLKNNTVFMQAPS</sequence>
<comment type="caution">
    <text evidence="1">The sequence shown here is derived from an EMBL/GenBank/DDBJ whole genome shotgun (WGS) entry which is preliminary data.</text>
</comment>
<dbReference type="EMBL" id="ACBZ01000116">
    <property type="protein sequence ID" value="EEG48905.1"/>
    <property type="molecule type" value="Genomic_DNA"/>
</dbReference>
<dbReference type="HOGENOM" id="CLU_3096166_0_0_9"/>
<organism evidence="1 2">
    <name type="scientific">Blautia hydrogenotrophica (strain DSM 10507 / JCM 14656 / S5a33)</name>
    <name type="common">Ruminococcus hydrogenotrophicus</name>
    <dbReference type="NCBI Taxonomy" id="476272"/>
    <lineage>
        <taxon>Bacteria</taxon>
        <taxon>Bacillati</taxon>
        <taxon>Bacillota</taxon>
        <taxon>Clostridia</taxon>
        <taxon>Lachnospirales</taxon>
        <taxon>Lachnospiraceae</taxon>
        <taxon>Blautia</taxon>
    </lineage>
</organism>
<keyword evidence="2" id="KW-1185">Reference proteome</keyword>
<dbReference type="Proteomes" id="UP000003100">
    <property type="component" value="Unassembled WGS sequence"/>
</dbReference>
<gene>
    <name evidence="1" type="ORF">RUMHYD_02173</name>
</gene>
<dbReference type="PATRIC" id="fig|476272.21.peg.1603"/>
<reference evidence="1 2" key="2">
    <citation type="submission" date="2009-02" db="EMBL/GenBank/DDBJ databases">
        <title>Draft genome sequence of Blautia hydrogenotrophica DSM 10507 (Ruminococcus hydrogenotrophicus DSM 10507).</title>
        <authorList>
            <person name="Sudarsanam P."/>
            <person name="Ley R."/>
            <person name="Guruge J."/>
            <person name="Turnbaugh P.J."/>
            <person name="Mahowald M."/>
            <person name="Liep D."/>
            <person name="Gordon J."/>
        </authorList>
    </citation>
    <scope>NUCLEOTIDE SEQUENCE [LARGE SCALE GENOMIC DNA]</scope>
    <source>
        <strain evidence="2">DSM 10507 / JCM 14656 / S5a33</strain>
    </source>
</reference>
<reference evidence="1 2" key="1">
    <citation type="submission" date="2009-01" db="EMBL/GenBank/DDBJ databases">
        <authorList>
            <person name="Fulton L."/>
            <person name="Clifton S."/>
            <person name="Fulton B."/>
            <person name="Xu J."/>
            <person name="Minx P."/>
            <person name="Pepin K.H."/>
            <person name="Johnson M."/>
            <person name="Bhonagiri V."/>
            <person name="Nash W.E."/>
            <person name="Mardis E.R."/>
            <person name="Wilson R.K."/>
        </authorList>
    </citation>
    <scope>NUCLEOTIDE SEQUENCE [LARGE SCALE GENOMIC DNA]</scope>
    <source>
        <strain evidence="2">DSM 10507 / JCM 14656 / S5a33</strain>
    </source>
</reference>
<proteinExistence type="predicted"/>
<dbReference type="AlphaFoldDB" id="C0CMT5"/>
<name>C0CMT5_BLAHS</name>
<protein>
    <submittedName>
        <fullName evidence="1">Uncharacterized protein</fullName>
    </submittedName>
</protein>
<evidence type="ECO:0000313" key="1">
    <source>
        <dbReference type="EMBL" id="EEG48905.1"/>
    </source>
</evidence>